<dbReference type="Proteomes" id="UP000002748">
    <property type="component" value="Unassembled WGS sequence"/>
</dbReference>
<evidence type="ECO:0000313" key="3">
    <source>
        <dbReference type="EMBL" id="EJT49012.1"/>
    </source>
</evidence>
<dbReference type="HOGENOM" id="CLU_010579_0_0_1"/>
<dbReference type="KEGG" id="tasa:A1Q1_01923"/>
<evidence type="ECO:0000313" key="4">
    <source>
        <dbReference type="Proteomes" id="UP000002748"/>
    </source>
</evidence>
<dbReference type="GO" id="GO:0005634">
    <property type="term" value="C:nucleus"/>
    <property type="evidence" value="ECO:0007669"/>
    <property type="project" value="TreeGrafter"/>
</dbReference>
<dbReference type="GO" id="GO:0001042">
    <property type="term" value="F:RNA polymerase I core binding"/>
    <property type="evidence" value="ECO:0007669"/>
    <property type="project" value="TreeGrafter"/>
</dbReference>
<dbReference type="InterPro" id="IPR007991">
    <property type="entry name" value="RNA_pol_I_trans_ini_fac_RRN3"/>
</dbReference>
<feature type="region of interest" description="Disordered" evidence="2">
    <location>
        <begin position="261"/>
        <end position="343"/>
    </location>
</feature>
<dbReference type="GO" id="GO:0006361">
    <property type="term" value="P:transcription initiation at RNA polymerase I promoter"/>
    <property type="evidence" value="ECO:0007669"/>
    <property type="project" value="InterPro"/>
</dbReference>
<dbReference type="GeneID" id="25985437"/>
<dbReference type="PANTHER" id="PTHR12790">
    <property type="entry name" value="TRANSCRIPTION INITIATION FACTOR IA RRN3"/>
    <property type="match status" value="1"/>
</dbReference>
<accession>J6F1J0</accession>
<dbReference type="VEuPathDB" id="FungiDB:A1Q1_01923"/>
<reference evidence="3 4" key="1">
    <citation type="journal article" date="2012" name="Eukaryot. Cell">
        <title>Draft genome sequence of CBS 2479, the standard type strain of Trichosporon asahii.</title>
        <authorList>
            <person name="Yang R.Y."/>
            <person name="Li H.T."/>
            <person name="Zhu H."/>
            <person name="Zhou G.P."/>
            <person name="Wang M."/>
            <person name="Wang L."/>
        </authorList>
    </citation>
    <scope>NUCLEOTIDE SEQUENCE [LARGE SCALE GENOMIC DNA]</scope>
    <source>
        <strain evidence="4">ATCC 90039 / CBS 2479 / JCM 2466 / KCTC 7840 / NCYC 2677 / UAMH 7654</strain>
    </source>
</reference>
<dbReference type="AlphaFoldDB" id="J6F1J0"/>
<feature type="region of interest" description="Disordered" evidence="2">
    <location>
        <begin position="734"/>
        <end position="784"/>
    </location>
</feature>
<feature type="compositionally biased region" description="Low complexity" evidence="2">
    <location>
        <begin position="391"/>
        <end position="417"/>
    </location>
</feature>
<feature type="region of interest" description="Disordered" evidence="2">
    <location>
        <begin position="385"/>
        <end position="430"/>
    </location>
</feature>
<feature type="compositionally biased region" description="Acidic residues" evidence="2">
    <location>
        <begin position="736"/>
        <end position="758"/>
    </location>
</feature>
<evidence type="ECO:0000256" key="2">
    <source>
        <dbReference type="SAM" id="MobiDB-lite"/>
    </source>
</evidence>
<feature type="compositionally biased region" description="Acidic residues" evidence="2">
    <location>
        <begin position="261"/>
        <end position="273"/>
    </location>
</feature>
<feature type="compositionally biased region" description="Acidic residues" evidence="2">
    <location>
        <begin position="297"/>
        <end position="329"/>
    </location>
</feature>
<name>J6F1J0_TRIAS</name>
<feature type="compositionally biased region" description="Basic and acidic residues" evidence="2">
    <location>
        <begin position="23"/>
        <end position="40"/>
    </location>
</feature>
<protein>
    <submittedName>
        <fullName evidence="3">RNA polymerase I transcription factor</fullName>
    </submittedName>
</protein>
<dbReference type="EMBL" id="ALBS01000182">
    <property type="protein sequence ID" value="EJT49012.1"/>
    <property type="molecule type" value="Genomic_DNA"/>
</dbReference>
<feature type="region of interest" description="Disordered" evidence="2">
    <location>
        <begin position="1"/>
        <end position="40"/>
    </location>
</feature>
<dbReference type="PANTHER" id="PTHR12790:SF0">
    <property type="entry name" value="RNA POLYMERASE I-SPECIFIC TRANSCRIPTION INITIATION FACTOR RRN3-RELATED"/>
    <property type="match status" value="1"/>
</dbReference>
<organism evidence="3 4">
    <name type="scientific">Trichosporon asahii var. asahii (strain ATCC 90039 / CBS 2479 / JCM 2466 / KCTC 7840 / NBRC 103889/ NCYC 2677 / UAMH 7654)</name>
    <name type="common">Yeast</name>
    <dbReference type="NCBI Taxonomy" id="1186058"/>
    <lineage>
        <taxon>Eukaryota</taxon>
        <taxon>Fungi</taxon>
        <taxon>Dikarya</taxon>
        <taxon>Basidiomycota</taxon>
        <taxon>Agaricomycotina</taxon>
        <taxon>Tremellomycetes</taxon>
        <taxon>Trichosporonales</taxon>
        <taxon>Trichosporonaceae</taxon>
        <taxon>Trichosporon</taxon>
    </lineage>
</organism>
<evidence type="ECO:0000256" key="1">
    <source>
        <dbReference type="ARBA" id="ARBA00010098"/>
    </source>
</evidence>
<dbReference type="GO" id="GO:0001181">
    <property type="term" value="F:RNA polymerase I general transcription initiation factor activity"/>
    <property type="evidence" value="ECO:0007669"/>
    <property type="project" value="InterPro"/>
</dbReference>
<comment type="similarity">
    <text evidence="1">Belongs to the RRN3 family.</text>
</comment>
<dbReference type="OrthoDB" id="26970at2759"/>
<sequence>MSRDNVAVASPRASSLTGKKRPREYETDKDAARRTRSVGELREARDREAFQRQLIGVFVPRALKESAEGNMKNYNDLLSHFLPTPTQPLVQLVPLLPLVRALTAHVSLLMPSLHGGLISAIVNLPWATGDEKFVKSYVGLCGVIVSAHPGWTKEIVSMAVKGLTWQHPTSVPSTITRREYHARHHLLLSHLLSLIPTLPNVLQPLLNRYAPHKREAEVVQTTWVRNCCELIDYCPELGARVWASLVDRMLRIDVEITNRLEDDDDDDEDDEDETGPRAMSIDPFELLISQDAPKDGIDDDDDDSDDDDEGDPDPDALSSDDENEDDGDEHDLAKLAAARPKKREVLRTMRSKLDGMLCYFLRYLEEAMGARERGLSAAEVAAQSLVSGSGSSTPRAGTPRPSTPTSSTPRSSGSSAPNSAVPALATRPPPNPAQSLAHFQTLLNLFSRQILPTSATQHLPFVIFMCSSFSPAHTELFLHLLVLQSLYARTSDQPTLASQPVSLSQRVAATVYIGSLVCRARFVSDEQARTVMGYLLAYVDGKLHSARAKKNDPELPLFYAVCQAAMLIFCFRWRAFTNQDDMEVTGEMDMDEAQGGQWIADLDVLQRAITSELNPLLGCNPNIVSTFAKVANATNFAYCFSIIEANQNAHRVPTSSSLNGSQLGRQRTFARTQSVPNMPTQAAASNIAIPKLARQINIDAGLDDYFPFDPYDLPVSGEFIEHLYRTWDDVAVDLGGDSDSDEDEDEDAMETDEDEEDLPEGRLRIKNKARQMPKENSSWHRHRDLMDGGISTSFETMNLSPRFSGASGVTSEA</sequence>
<proteinExistence type="inferred from homology"/>
<dbReference type="Pfam" id="PF05327">
    <property type="entry name" value="RRN3"/>
    <property type="match status" value="1"/>
</dbReference>
<comment type="caution">
    <text evidence="3">The sequence shown here is derived from an EMBL/GenBank/DDBJ whole genome shotgun (WGS) entry which is preliminary data.</text>
</comment>
<dbReference type="RefSeq" id="XP_014180406.1">
    <property type="nucleotide sequence ID" value="XM_014324931.1"/>
</dbReference>
<gene>
    <name evidence="3" type="ORF">A1Q1_01923</name>
</gene>